<dbReference type="AlphaFoldDB" id="A0A1N7L5B2"/>
<evidence type="ECO:0000313" key="1">
    <source>
        <dbReference type="EMBL" id="SIS69055.1"/>
    </source>
</evidence>
<name>A0A1N7L5B2_9GAMM</name>
<dbReference type="STRING" id="619304.SAMN05421760_103247"/>
<reference evidence="2" key="1">
    <citation type="submission" date="2017-01" db="EMBL/GenBank/DDBJ databases">
        <authorList>
            <person name="Varghese N."/>
            <person name="Submissions S."/>
        </authorList>
    </citation>
    <scope>NUCLEOTIDE SEQUENCE [LARGE SCALE GENOMIC DNA]</scope>
    <source>
        <strain evidence="2">DSM 22306</strain>
    </source>
</reference>
<proteinExistence type="predicted"/>
<organism evidence="1 2">
    <name type="scientific">Neptunomonas antarctica</name>
    <dbReference type="NCBI Taxonomy" id="619304"/>
    <lineage>
        <taxon>Bacteria</taxon>
        <taxon>Pseudomonadati</taxon>
        <taxon>Pseudomonadota</taxon>
        <taxon>Gammaproteobacteria</taxon>
        <taxon>Oceanospirillales</taxon>
        <taxon>Oceanospirillaceae</taxon>
        <taxon>Neptunomonas</taxon>
    </lineage>
</organism>
<protein>
    <submittedName>
        <fullName evidence="1">Uncharacterized protein</fullName>
    </submittedName>
</protein>
<dbReference type="EMBL" id="FTOE01000003">
    <property type="protein sequence ID" value="SIS69055.1"/>
    <property type="molecule type" value="Genomic_DNA"/>
</dbReference>
<accession>A0A1N7L5B2</accession>
<evidence type="ECO:0000313" key="2">
    <source>
        <dbReference type="Proteomes" id="UP000185999"/>
    </source>
</evidence>
<sequence length="76" mass="8727">MKIQRAIELFQSGALDRVEIRRNPSDREQWFVMIIGVDARPLMIADENDKAVVSQNLEEILTILKTIGFSSSEVFF</sequence>
<keyword evidence="2" id="KW-1185">Reference proteome</keyword>
<dbReference type="OrthoDB" id="6941664at2"/>
<dbReference type="RefSeq" id="WP_054340587.1">
    <property type="nucleotide sequence ID" value="NZ_FTOE01000003.1"/>
</dbReference>
<gene>
    <name evidence="1" type="ORF">SAMN05421760_103247</name>
</gene>
<dbReference type="Proteomes" id="UP000185999">
    <property type="component" value="Unassembled WGS sequence"/>
</dbReference>